<evidence type="ECO:0000256" key="1">
    <source>
        <dbReference type="SAM" id="MobiDB-lite"/>
    </source>
</evidence>
<dbReference type="AlphaFoldDB" id="A0A5C6EBA9"/>
<gene>
    <name evidence="2" type="ORF">Poly51_56580</name>
</gene>
<dbReference type="CDD" id="cd07178">
    <property type="entry name" value="terB_like_YebE"/>
    <property type="match status" value="1"/>
</dbReference>
<dbReference type="EMBL" id="SJPW01000008">
    <property type="protein sequence ID" value="TWU46262.1"/>
    <property type="molecule type" value="Genomic_DNA"/>
</dbReference>
<dbReference type="SUPFAM" id="SSF158682">
    <property type="entry name" value="TerB-like"/>
    <property type="match status" value="1"/>
</dbReference>
<dbReference type="Pfam" id="PF04391">
    <property type="entry name" value="DUF533"/>
    <property type="match status" value="1"/>
</dbReference>
<dbReference type="Proteomes" id="UP000318288">
    <property type="component" value="Unassembled WGS sequence"/>
</dbReference>
<sequence length="251" mass="28695">MDAVKILGGLLSQRAARTGGNGAVLGQILNGIADSNAGDHPRQQRQRHDDAVDPRLADPRLADPRQVDPRFDPRFQQPFQDIVRDGVHRHHRGGGRLAPQASQWVQRPEYQPPTVRHAPQPRHGDHHHDHHSGLGYHRRAEILIEAMVMAAQSDGRIDKLEQDRIVDQLQPLDPDEVAFLRREFGRRHDVHAFIHDLPRGMEYEVYQVSLMAIDVDTQLEANYLREFAKCLRIDPQVCNQIHRRCGAVCLW</sequence>
<keyword evidence="3" id="KW-1185">Reference proteome</keyword>
<reference evidence="2 3" key="1">
    <citation type="submission" date="2019-02" db="EMBL/GenBank/DDBJ databases">
        <title>Deep-cultivation of Planctomycetes and their phenomic and genomic characterization uncovers novel biology.</title>
        <authorList>
            <person name="Wiegand S."/>
            <person name="Jogler M."/>
            <person name="Boedeker C."/>
            <person name="Pinto D."/>
            <person name="Vollmers J."/>
            <person name="Rivas-Marin E."/>
            <person name="Kohn T."/>
            <person name="Peeters S.H."/>
            <person name="Heuer A."/>
            <person name="Rast P."/>
            <person name="Oberbeckmann S."/>
            <person name="Bunk B."/>
            <person name="Jeske O."/>
            <person name="Meyerdierks A."/>
            <person name="Storesund J.E."/>
            <person name="Kallscheuer N."/>
            <person name="Luecker S."/>
            <person name="Lage O.M."/>
            <person name="Pohl T."/>
            <person name="Merkel B.J."/>
            <person name="Hornburger P."/>
            <person name="Mueller R.-W."/>
            <person name="Bruemmer F."/>
            <person name="Labrenz M."/>
            <person name="Spormann A.M."/>
            <person name="Op Den Camp H."/>
            <person name="Overmann J."/>
            <person name="Amann R."/>
            <person name="Jetten M.S.M."/>
            <person name="Mascher T."/>
            <person name="Medema M.H."/>
            <person name="Devos D.P."/>
            <person name="Kaster A.-K."/>
            <person name="Ovreas L."/>
            <person name="Rohde M."/>
            <person name="Galperin M.Y."/>
            <person name="Jogler C."/>
        </authorList>
    </citation>
    <scope>NUCLEOTIDE SEQUENCE [LARGE SCALE GENOMIC DNA]</scope>
    <source>
        <strain evidence="2 3">Poly51</strain>
    </source>
</reference>
<protein>
    <submittedName>
        <fullName evidence="2">Uncharacterized protein</fullName>
    </submittedName>
</protein>
<feature type="region of interest" description="Disordered" evidence="1">
    <location>
        <begin position="34"/>
        <end position="75"/>
    </location>
</feature>
<evidence type="ECO:0000313" key="3">
    <source>
        <dbReference type="Proteomes" id="UP000318288"/>
    </source>
</evidence>
<feature type="compositionally biased region" description="Basic and acidic residues" evidence="1">
    <location>
        <begin position="37"/>
        <end position="73"/>
    </location>
</feature>
<proteinExistence type="predicted"/>
<organism evidence="2 3">
    <name type="scientific">Rubripirellula tenax</name>
    <dbReference type="NCBI Taxonomy" id="2528015"/>
    <lineage>
        <taxon>Bacteria</taxon>
        <taxon>Pseudomonadati</taxon>
        <taxon>Planctomycetota</taxon>
        <taxon>Planctomycetia</taxon>
        <taxon>Pirellulales</taxon>
        <taxon>Pirellulaceae</taxon>
        <taxon>Rubripirellula</taxon>
    </lineage>
</organism>
<evidence type="ECO:0000313" key="2">
    <source>
        <dbReference type="EMBL" id="TWU46262.1"/>
    </source>
</evidence>
<name>A0A5C6EBA9_9BACT</name>
<accession>A0A5C6EBA9</accession>
<comment type="caution">
    <text evidence="2">The sequence shown here is derived from an EMBL/GenBank/DDBJ whole genome shotgun (WGS) entry which is preliminary data.</text>
</comment>
<dbReference type="InterPro" id="IPR029024">
    <property type="entry name" value="TerB-like"/>
</dbReference>
<dbReference type="InterPro" id="IPR007486">
    <property type="entry name" value="YebE"/>
</dbReference>
<feature type="region of interest" description="Disordered" evidence="1">
    <location>
        <begin position="87"/>
        <end position="133"/>
    </location>
</feature>